<reference evidence="3 4" key="1">
    <citation type="submission" date="2021-04" db="EMBL/GenBank/DDBJ databases">
        <authorList>
            <person name="Bliznina A."/>
        </authorList>
    </citation>
    <scope>NUCLEOTIDE SEQUENCE [LARGE SCALE GENOMIC DNA]</scope>
</reference>
<feature type="signal peptide" evidence="2">
    <location>
        <begin position="1"/>
        <end position="15"/>
    </location>
</feature>
<evidence type="ECO:0000256" key="2">
    <source>
        <dbReference type="SAM" id="SignalP"/>
    </source>
</evidence>
<name>A0ABN7T2V2_OIKDI</name>
<protein>
    <submittedName>
        <fullName evidence="3">Oidioi.mRNA.OKI2018_I69.chr2.g4425.t1.cds</fullName>
    </submittedName>
</protein>
<sequence length="137" mass="15674">MILLIFSVCIFSCKAKRGGGSGGSSSTGESTLSNESSLVDAIAFTPRELFIGLGILVAVFWIYVISRNISRIPKKTKMPCDFNHINDPIKRQQEIRYVLTQSKILLEDRKSEHRQIIRRLWGDKDLLDKSFMDFYEK</sequence>
<proteinExistence type="predicted"/>
<evidence type="ECO:0000256" key="1">
    <source>
        <dbReference type="SAM" id="Phobius"/>
    </source>
</evidence>
<organism evidence="3 4">
    <name type="scientific">Oikopleura dioica</name>
    <name type="common">Tunicate</name>
    <dbReference type="NCBI Taxonomy" id="34765"/>
    <lineage>
        <taxon>Eukaryota</taxon>
        <taxon>Metazoa</taxon>
        <taxon>Chordata</taxon>
        <taxon>Tunicata</taxon>
        <taxon>Appendicularia</taxon>
        <taxon>Copelata</taxon>
        <taxon>Oikopleuridae</taxon>
        <taxon>Oikopleura</taxon>
    </lineage>
</organism>
<keyword evidence="1" id="KW-0812">Transmembrane</keyword>
<gene>
    <name evidence="3" type="ORF">OKIOD_LOCUS13190</name>
</gene>
<dbReference type="EMBL" id="OU015567">
    <property type="protein sequence ID" value="CAG5109960.1"/>
    <property type="molecule type" value="Genomic_DNA"/>
</dbReference>
<keyword evidence="4" id="KW-1185">Reference proteome</keyword>
<keyword evidence="1" id="KW-1133">Transmembrane helix</keyword>
<keyword evidence="2" id="KW-0732">Signal</keyword>
<keyword evidence="1" id="KW-0472">Membrane</keyword>
<evidence type="ECO:0000313" key="4">
    <source>
        <dbReference type="Proteomes" id="UP001158576"/>
    </source>
</evidence>
<feature type="transmembrane region" description="Helical" evidence="1">
    <location>
        <begin position="49"/>
        <end position="66"/>
    </location>
</feature>
<accession>A0ABN7T2V2</accession>
<feature type="chain" id="PRO_5047043907" evidence="2">
    <location>
        <begin position="16"/>
        <end position="137"/>
    </location>
</feature>
<evidence type="ECO:0000313" key="3">
    <source>
        <dbReference type="EMBL" id="CAG5109960.1"/>
    </source>
</evidence>
<dbReference type="Proteomes" id="UP001158576">
    <property type="component" value="Chromosome 2"/>
</dbReference>